<organism evidence="1 2">
    <name type="scientific">Saitoella complicata (strain BCRC 22490 / CBS 7301 / JCM 7358 / NBRC 10748 / NRRL Y-17804)</name>
    <dbReference type="NCBI Taxonomy" id="698492"/>
    <lineage>
        <taxon>Eukaryota</taxon>
        <taxon>Fungi</taxon>
        <taxon>Dikarya</taxon>
        <taxon>Ascomycota</taxon>
        <taxon>Taphrinomycotina</taxon>
        <taxon>Taphrinomycotina incertae sedis</taxon>
        <taxon>Saitoella</taxon>
    </lineage>
</organism>
<sequence length="78" mass="8690">MRSCAGRRLKPSNSIQVASTLGELLSIYRKRIMLIQHAKSNHVDGTTTALLKFDCLSARLTLRLIAAEADESMLRFIS</sequence>
<reference evidence="1 2" key="3">
    <citation type="journal article" date="2015" name="Genome Announc.">
        <title>Draft Genome Sequence of the Archiascomycetous Yeast Saitoella complicata.</title>
        <authorList>
            <person name="Yamauchi K."/>
            <person name="Kondo S."/>
            <person name="Hamamoto M."/>
            <person name="Takahashi Y."/>
            <person name="Ogura Y."/>
            <person name="Hayashi T."/>
            <person name="Nishida H."/>
        </authorList>
    </citation>
    <scope>NUCLEOTIDE SEQUENCE [LARGE SCALE GENOMIC DNA]</scope>
    <source>
        <strain evidence="1 2">NRRL Y-17804</strain>
    </source>
</reference>
<comment type="caution">
    <text evidence="1">The sequence shown here is derived from an EMBL/GenBank/DDBJ whole genome shotgun (WGS) entry which is preliminary data.</text>
</comment>
<protein>
    <submittedName>
        <fullName evidence="1">Uncharacterized protein</fullName>
    </submittedName>
</protein>
<dbReference type="Proteomes" id="UP000033140">
    <property type="component" value="Unassembled WGS sequence"/>
</dbReference>
<dbReference type="EMBL" id="BACD03000069">
    <property type="protein sequence ID" value="GAO52446.1"/>
    <property type="molecule type" value="Genomic_DNA"/>
</dbReference>
<accession>A0A0E9NRZ7</accession>
<keyword evidence="2" id="KW-1185">Reference proteome</keyword>
<name>A0A0E9NRZ7_SAICN</name>
<reference evidence="1 2" key="2">
    <citation type="journal article" date="2014" name="J. Gen. Appl. Microbiol.">
        <title>The early diverging ascomycetous budding yeast Saitoella complicata has three histone deacetylases belonging to the Clr6, Hos2, and Rpd3 lineages.</title>
        <authorList>
            <person name="Nishida H."/>
            <person name="Matsumoto T."/>
            <person name="Kondo S."/>
            <person name="Hamamoto M."/>
            <person name="Yoshikawa H."/>
        </authorList>
    </citation>
    <scope>NUCLEOTIDE SEQUENCE [LARGE SCALE GENOMIC DNA]</scope>
    <source>
        <strain evidence="1 2">NRRL Y-17804</strain>
    </source>
</reference>
<evidence type="ECO:0000313" key="2">
    <source>
        <dbReference type="Proteomes" id="UP000033140"/>
    </source>
</evidence>
<proteinExistence type="predicted"/>
<gene>
    <name evidence="1" type="ORF">G7K_6522-t1</name>
</gene>
<reference evidence="1 2" key="1">
    <citation type="journal article" date="2011" name="J. Gen. Appl. Microbiol.">
        <title>Draft genome sequencing of the enigmatic yeast Saitoella complicata.</title>
        <authorList>
            <person name="Nishida H."/>
            <person name="Hamamoto M."/>
            <person name="Sugiyama J."/>
        </authorList>
    </citation>
    <scope>NUCLEOTIDE SEQUENCE [LARGE SCALE GENOMIC DNA]</scope>
    <source>
        <strain evidence="1 2">NRRL Y-17804</strain>
    </source>
</reference>
<evidence type="ECO:0000313" key="1">
    <source>
        <dbReference type="EMBL" id="GAO52446.1"/>
    </source>
</evidence>
<dbReference type="AlphaFoldDB" id="A0A0E9NRZ7"/>